<dbReference type="EMBL" id="JMIX01000003">
    <property type="protein sequence ID" value="KEO98803.1"/>
    <property type="molecule type" value="Genomic_DNA"/>
</dbReference>
<proteinExistence type="predicted"/>
<sequence length="217" mass="24139">MAQTRFLFATPFLIDRLQSPEGIAALRESIIARRAHDPDGVQISNIGGWHSDTRMIEWGGEAARALAFKAFTMAEEGAVNIARDQGRDYGWVPEMWANVSEKRHANQYHTHPGSLWLAVAYIDDGYDGSDDPALGGELQLLDPRMPMVRMGSLDLRFKDTDGRVQNNEPMIRPQTGLIVMFPSWLQHSVRGFYGPGTRISVAINLVPALKPPTAAKR</sequence>
<dbReference type="KEGG" id="elq:Ga0102493_112704"/>
<dbReference type="PATRIC" id="fig|39960.10.peg.1802"/>
<comment type="caution">
    <text evidence="1">The sequence shown here is derived from an EMBL/GenBank/DDBJ whole genome shotgun (WGS) entry which is preliminary data.</text>
</comment>
<evidence type="ECO:0008006" key="3">
    <source>
        <dbReference type="Google" id="ProtNLM"/>
    </source>
</evidence>
<dbReference type="OrthoDB" id="9783136at2"/>
<dbReference type="AlphaFoldDB" id="A0A074N3P6"/>
<name>A0A074N3P6_9SPHN</name>
<organism evidence="1 2">
    <name type="scientific">Erythrobacter litoralis</name>
    <dbReference type="NCBI Taxonomy" id="39960"/>
    <lineage>
        <taxon>Bacteria</taxon>
        <taxon>Pseudomonadati</taxon>
        <taxon>Pseudomonadota</taxon>
        <taxon>Alphaproteobacteria</taxon>
        <taxon>Sphingomonadales</taxon>
        <taxon>Erythrobacteraceae</taxon>
        <taxon>Erythrobacter/Porphyrobacter group</taxon>
        <taxon>Erythrobacter</taxon>
    </lineage>
</organism>
<dbReference type="Gene3D" id="2.60.120.620">
    <property type="entry name" value="q2cbj1_9rhob like domain"/>
    <property type="match status" value="1"/>
</dbReference>
<reference evidence="1 2" key="1">
    <citation type="submission" date="2014-04" db="EMBL/GenBank/DDBJ databases">
        <title>A comprehensive comparison of genomes of Erythrobacter spp. Strains.</title>
        <authorList>
            <person name="Zheng Q."/>
        </authorList>
    </citation>
    <scope>NUCLEOTIDE SEQUENCE [LARGE SCALE GENOMIC DNA]</scope>
    <source>
        <strain evidence="1 2">DSM 8509</strain>
    </source>
</reference>
<gene>
    <name evidence="1" type="ORF">EH32_06770</name>
</gene>
<protein>
    <recommendedName>
        <fullName evidence="3">Fe2OG dioxygenase domain-containing protein</fullName>
    </recommendedName>
</protein>
<dbReference type="RefSeq" id="WP_034901167.1">
    <property type="nucleotide sequence ID" value="NZ_CP017057.1"/>
</dbReference>
<dbReference type="InterPro" id="IPR012668">
    <property type="entry name" value="CHP02466"/>
</dbReference>
<evidence type="ECO:0000313" key="2">
    <source>
        <dbReference type="Proteomes" id="UP000027866"/>
    </source>
</evidence>
<keyword evidence="2" id="KW-1185">Reference proteome</keyword>
<dbReference type="Proteomes" id="UP000027866">
    <property type="component" value="Unassembled WGS sequence"/>
</dbReference>
<accession>A0A074N3P6</accession>
<dbReference type="Pfam" id="PF13759">
    <property type="entry name" value="2OG-FeII_Oxy_5"/>
    <property type="match status" value="1"/>
</dbReference>
<evidence type="ECO:0000313" key="1">
    <source>
        <dbReference type="EMBL" id="KEO98803.1"/>
    </source>
</evidence>